<dbReference type="Gene3D" id="3.30.420.10">
    <property type="entry name" value="Ribonuclease H-like superfamily/Ribonuclease H"/>
    <property type="match status" value="1"/>
</dbReference>
<evidence type="ECO:0000256" key="11">
    <source>
        <dbReference type="ARBA" id="ARBA00023204"/>
    </source>
</evidence>
<dbReference type="GO" id="GO:0006281">
    <property type="term" value="P:DNA repair"/>
    <property type="evidence" value="ECO:0007669"/>
    <property type="project" value="UniProtKB-KW"/>
</dbReference>
<feature type="domain" description="ExoI SH3-like" evidence="16">
    <location>
        <begin position="218"/>
        <end position="377"/>
    </location>
</feature>
<reference evidence="18 19" key="1">
    <citation type="submission" date="2019-09" db="EMBL/GenBank/DDBJ databases">
        <authorList>
            <person name="Chen X.-Y."/>
        </authorList>
    </citation>
    <scope>NUCLEOTIDE SEQUENCE [LARGE SCALE GENOMIC DNA]</scope>
    <source>
        <strain evidence="18 19">NY5</strain>
    </source>
</reference>
<keyword evidence="10" id="KW-0238">DNA-binding</keyword>
<accession>A0A5B0WMS4</accession>
<dbReference type="Pfam" id="PF00929">
    <property type="entry name" value="RNase_T"/>
    <property type="match status" value="1"/>
</dbReference>
<protein>
    <recommendedName>
        <fullName evidence="3">Exodeoxyribonuclease I</fullName>
        <ecNumber evidence="2">3.1.11.1</ecNumber>
    </recommendedName>
    <alternativeName>
        <fullName evidence="12">DNA deoxyribophosphodiesterase</fullName>
    </alternativeName>
</protein>
<evidence type="ECO:0000313" key="19">
    <source>
        <dbReference type="Proteomes" id="UP000323708"/>
    </source>
</evidence>
<feature type="binding site" evidence="15">
    <location>
        <position position="31"/>
    </location>
    <ligand>
        <name>Mg(2+)</name>
        <dbReference type="ChEBI" id="CHEBI:18420"/>
        <label>1</label>
    </ligand>
</feature>
<dbReference type="FunFam" id="1.20.1280.70:FF:000001">
    <property type="entry name" value="Exodeoxyribonuclease I"/>
    <property type="match status" value="1"/>
</dbReference>
<feature type="binding site" evidence="15">
    <location>
        <position position="33"/>
    </location>
    <ligand>
        <name>Mg(2+)</name>
        <dbReference type="ChEBI" id="CHEBI:18420"/>
        <label>2</label>
    </ligand>
</feature>
<dbReference type="InterPro" id="IPR023607">
    <property type="entry name" value="Exodeoxyribonuclease_I"/>
</dbReference>
<dbReference type="Pfam" id="PF26016">
    <property type="entry name" value="ExoI_C"/>
    <property type="match status" value="1"/>
</dbReference>
<keyword evidence="6" id="KW-0227">DNA damage</keyword>
<dbReference type="InterPro" id="IPR013620">
    <property type="entry name" value="Exonuc_1_SH3"/>
</dbReference>
<dbReference type="EC" id="3.1.11.1" evidence="2"/>
<evidence type="ECO:0000256" key="4">
    <source>
        <dbReference type="ARBA" id="ARBA00022722"/>
    </source>
</evidence>
<feature type="binding site" evidence="15">
    <location>
        <position position="202"/>
    </location>
    <ligand>
        <name>Mg(2+)</name>
        <dbReference type="ChEBI" id="CHEBI:18420"/>
        <label>2</label>
    </ligand>
</feature>
<keyword evidence="5 15" id="KW-0479">Metal-binding</keyword>
<dbReference type="CDD" id="cd06138">
    <property type="entry name" value="ExoI_N"/>
    <property type="match status" value="1"/>
</dbReference>
<dbReference type="InterPro" id="IPR058561">
    <property type="entry name" value="Exonuc_1_C"/>
</dbReference>
<dbReference type="PROSITE" id="PS51785">
    <property type="entry name" value="EXOI_C"/>
    <property type="match status" value="1"/>
</dbReference>
<evidence type="ECO:0000256" key="1">
    <source>
        <dbReference type="ARBA" id="ARBA00000563"/>
    </source>
</evidence>
<comment type="caution">
    <text evidence="18">The sequence shown here is derived from an EMBL/GenBank/DDBJ whole genome shotgun (WGS) entry which is preliminary data.</text>
</comment>
<feature type="binding site" evidence="14">
    <location>
        <position position="181"/>
    </location>
    <ligand>
        <name>substrate</name>
    </ligand>
</feature>
<dbReference type="GO" id="GO:0003677">
    <property type="term" value="F:DNA binding"/>
    <property type="evidence" value="ECO:0007669"/>
    <property type="project" value="UniProtKB-KW"/>
</dbReference>
<evidence type="ECO:0000256" key="6">
    <source>
        <dbReference type="ARBA" id="ARBA00022763"/>
    </source>
</evidence>
<keyword evidence="19" id="KW-1185">Reference proteome</keyword>
<evidence type="ECO:0000259" key="16">
    <source>
        <dbReference type="PROSITE" id="PS51784"/>
    </source>
</evidence>
<dbReference type="Gene3D" id="1.10.287.1240">
    <property type="match status" value="1"/>
</dbReference>
<dbReference type="InterPro" id="IPR013520">
    <property type="entry name" value="Ribonucl_H"/>
</dbReference>
<comment type="subunit">
    <text evidence="13">Monomer. Interacts with ssb (via C-terminus); this interaction stimulates the exonuclease activity by recruiting the enzyme to its substrate.</text>
</comment>
<name>A0A5B0WMS4_9GAMM</name>
<proteinExistence type="predicted"/>
<feature type="domain" description="ExoI C-terminal" evidence="17">
    <location>
        <begin position="380"/>
        <end position="503"/>
    </location>
</feature>
<feature type="binding site" evidence="14">
    <location>
        <position position="33"/>
    </location>
    <ligand>
        <name>substrate</name>
    </ligand>
</feature>
<organism evidence="18 19">
    <name type="scientific">Pseudohalioglobus sediminis</name>
    <dbReference type="NCBI Taxonomy" id="2606449"/>
    <lineage>
        <taxon>Bacteria</taxon>
        <taxon>Pseudomonadati</taxon>
        <taxon>Pseudomonadota</taxon>
        <taxon>Gammaproteobacteria</taxon>
        <taxon>Cellvibrionales</taxon>
        <taxon>Halieaceae</taxon>
        <taxon>Pseudohalioglobus</taxon>
    </lineage>
</organism>
<comment type="cofactor">
    <cofactor evidence="15">
        <name>Mg(2+)</name>
        <dbReference type="ChEBI" id="CHEBI:18420"/>
    </cofactor>
    <text evidence="15">Binds 2 Mg(2+) ions per monomer.</text>
</comment>
<evidence type="ECO:0000256" key="8">
    <source>
        <dbReference type="ARBA" id="ARBA00022839"/>
    </source>
</evidence>
<evidence type="ECO:0000259" key="17">
    <source>
        <dbReference type="PROSITE" id="PS51785"/>
    </source>
</evidence>
<dbReference type="NCBIfam" id="NF008746">
    <property type="entry name" value="PRK11779.1"/>
    <property type="match status" value="1"/>
</dbReference>
<dbReference type="FunFam" id="3.30.420.10:FF:000033">
    <property type="entry name" value="Exodeoxyribonuclease I"/>
    <property type="match status" value="1"/>
</dbReference>
<dbReference type="AlphaFoldDB" id="A0A5B0WMS4"/>
<evidence type="ECO:0000313" key="18">
    <source>
        <dbReference type="EMBL" id="KAA1188354.1"/>
    </source>
</evidence>
<dbReference type="SUPFAM" id="SSF53098">
    <property type="entry name" value="Ribonuclease H-like"/>
    <property type="match status" value="1"/>
</dbReference>
<evidence type="ECO:0000256" key="5">
    <source>
        <dbReference type="ARBA" id="ARBA00022723"/>
    </source>
</evidence>
<dbReference type="Gene3D" id="3.30.1520.20">
    <property type="entry name" value="Exonuclease ExoI, domain 2"/>
    <property type="match status" value="1"/>
</dbReference>
<dbReference type="Pfam" id="PF08411">
    <property type="entry name" value="ExoI_SH3"/>
    <property type="match status" value="1"/>
</dbReference>
<keyword evidence="8" id="KW-0269">Exonuclease</keyword>
<dbReference type="Gene3D" id="1.20.1280.70">
    <property type="entry name" value="Exonuclease ExoI, domain 3"/>
    <property type="match status" value="1"/>
</dbReference>
<evidence type="ECO:0000256" key="15">
    <source>
        <dbReference type="PIRSR" id="PIRSR000977-2"/>
    </source>
</evidence>
<dbReference type="GO" id="GO:0046872">
    <property type="term" value="F:metal ion binding"/>
    <property type="evidence" value="ECO:0007669"/>
    <property type="project" value="UniProtKB-KW"/>
</dbReference>
<dbReference type="Proteomes" id="UP000323708">
    <property type="component" value="Unassembled WGS sequence"/>
</dbReference>
<dbReference type="PROSITE" id="PS51784">
    <property type="entry name" value="EXOI_SH3"/>
    <property type="match status" value="1"/>
</dbReference>
<evidence type="ECO:0000256" key="14">
    <source>
        <dbReference type="PIRSR" id="PIRSR000977-1"/>
    </source>
</evidence>
<evidence type="ECO:0000256" key="3">
    <source>
        <dbReference type="ARBA" id="ARBA00019900"/>
    </source>
</evidence>
<dbReference type="GO" id="GO:0008310">
    <property type="term" value="F:single-stranded DNA 3'-5' DNA exonuclease activity"/>
    <property type="evidence" value="ECO:0007669"/>
    <property type="project" value="UniProtKB-EC"/>
</dbReference>
<dbReference type="PANTHER" id="PTHR11046:SF11">
    <property type="entry name" value="EXODEOXYRIBONUCLEASE I"/>
    <property type="match status" value="1"/>
</dbReference>
<keyword evidence="7 18" id="KW-0378">Hydrolase</keyword>
<evidence type="ECO:0000256" key="12">
    <source>
        <dbReference type="ARBA" id="ARBA00031220"/>
    </source>
</evidence>
<dbReference type="InterPro" id="IPR038649">
    <property type="entry name" value="EXOI_SH3_sf"/>
</dbReference>
<evidence type="ECO:0000256" key="2">
    <source>
        <dbReference type="ARBA" id="ARBA00012108"/>
    </source>
</evidence>
<dbReference type="InterPro" id="IPR036397">
    <property type="entry name" value="RNaseH_sf"/>
</dbReference>
<dbReference type="InterPro" id="IPR034747">
    <property type="entry name" value="EXOI_SH3"/>
</dbReference>
<dbReference type="EMBL" id="VTUX01000010">
    <property type="protein sequence ID" value="KAA1188354.1"/>
    <property type="molecule type" value="Genomic_DNA"/>
</dbReference>
<gene>
    <name evidence="18" type="primary">sbcB</name>
    <name evidence="18" type="ORF">F0M18_17785</name>
</gene>
<dbReference type="PANTHER" id="PTHR11046">
    <property type="entry name" value="OLIGORIBONUCLEASE, MITOCHONDRIAL"/>
    <property type="match status" value="1"/>
</dbReference>
<evidence type="ECO:0000256" key="13">
    <source>
        <dbReference type="ARBA" id="ARBA00046792"/>
    </source>
</evidence>
<keyword evidence="4" id="KW-0540">Nuclease</keyword>
<keyword evidence="11" id="KW-0234">DNA repair</keyword>
<dbReference type="InterPro" id="IPR012337">
    <property type="entry name" value="RNaseH-like_sf"/>
</dbReference>
<sequence>MKWVLKSGRPGSKNRRWKSAEPVPETFYWHDYETFGADPSRDRPVQFAGLRTDAELNPIGEPLVIFSRPANDFLPHPQACLITGISPQQALAEGVPEAEFIARIHRELAQPGTCGVGYNSLRFDDEVTRYTLYRNFYDPYAREWQNGNSRWDIIDMVRACHALRPDGINWPLREDGLPSFRLEELTAANGIAHDAAHDALSDVHATIALARLVRERQPRLFDYVLRHRDKKSAAAMLDVNSMKPVLHVSGMFGAQHDNIALIAPLAMHPTNKNEVICFDLMADPAVLVEESAATICERLYTRNKDLPEGIARPGLKTVHLNRCPLLVTAKMADPETASRLGISGDRCRKHLAVLREFRAADAGAFEHKLQSVYSRREYQEITDPDRMLYSGGFFSAADKRLMDQVRDSAPEELANSSYPFEDSRLPEMLFRYRARNFPDSLSGEERAQWEEYRFQRLTEPGEGASLCMEDYQHMIEALVASGELSSEQCQLMEQLLEYGDSLLV</sequence>
<dbReference type="PIRSF" id="PIRSF000977">
    <property type="entry name" value="Exodeoxyribonuclease_I"/>
    <property type="match status" value="1"/>
</dbReference>
<evidence type="ECO:0000256" key="9">
    <source>
        <dbReference type="ARBA" id="ARBA00022842"/>
    </source>
</evidence>
<dbReference type="GO" id="GO:0000175">
    <property type="term" value="F:3'-5'-RNA exonuclease activity"/>
    <property type="evidence" value="ECO:0007669"/>
    <property type="project" value="InterPro"/>
</dbReference>
<keyword evidence="9 15" id="KW-0460">Magnesium</keyword>
<dbReference type="InterPro" id="IPR022894">
    <property type="entry name" value="Oligoribonuclease"/>
</dbReference>
<evidence type="ECO:0000256" key="10">
    <source>
        <dbReference type="ARBA" id="ARBA00023125"/>
    </source>
</evidence>
<evidence type="ECO:0000256" key="7">
    <source>
        <dbReference type="ARBA" id="ARBA00022801"/>
    </source>
</evidence>
<dbReference type="SMART" id="SM00479">
    <property type="entry name" value="EXOIII"/>
    <property type="match status" value="1"/>
</dbReference>
<comment type="catalytic activity">
    <reaction evidence="1">
        <text>Exonucleolytic cleavage in the 3'- to 5'-direction to yield nucleoside 5'-phosphates.</text>
        <dbReference type="EC" id="3.1.11.1"/>
    </reaction>
</comment>